<evidence type="ECO:0000313" key="5">
    <source>
        <dbReference type="EMBL" id="VDK47471.1"/>
    </source>
</evidence>
<protein>
    <submittedName>
        <fullName evidence="7">Col_cuticle_N domain-containing protein</fullName>
    </submittedName>
</protein>
<name>A0A0M3JXF0_ANISI</name>
<sequence length="355" mass="36448">MSADLYYRIAISSVVISTLTVTALLIAIPTLMARIDNERRNTEIVSRNFKEHSESIWTTFKSVGNIAAPMFFSRPVRSMWDRNTCRGCFPLACPMGPTGPPGAPGPDGNPGDAGNQGPAGDDGYDVQLEAEPDLPCIVCPAGPPGMRGSQGERGRIGDAGTRGEQGPHGLGGPDGPPGHPGIPGPAGPKGPLGAKGPPGDKAIAGYQFIHIFYETTTTHLSSVHYSSLDPVFNGTCPFPGVGIKGPRGPPGSRGPMGPTGSSGKPSKTPGTAGKQGSMGPVGPPGSPGRVGEDGPWGPPGEPGQPATYCPSDCGVSQIYAPAYFDSSKVDPVEGSPSFATASDNGGPEYTWFERL</sequence>
<feature type="compositionally biased region" description="Acidic residues" evidence="2">
    <location>
        <begin position="122"/>
        <end position="132"/>
    </location>
</feature>
<evidence type="ECO:0000256" key="1">
    <source>
        <dbReference type="ARBA" id="ARBA00022737"/>
    </source>
</evidence>
<feature type="region of interest" description="Disordered" evidence="2">
    <location>
        <begin position="242"/>
        <end position="311"/>
    </location>
</feature>
<feature type="compositionally biased region" description="Low complexity" evidence="2">
    <location>
        <begin position="253"/>
        <end position="263"/>
    </location>
</feature>
<proteinExistence type="predicted"/>
<feature type="region of interest" description="Disordered" evidence="2">
    <location>
        <begin position="99"/>
        <end position="198"/>
    </location>
</feature>
<dbReference type="InterPro" id="IPR008160">
    <property type="entry name" value="Collagen"/>
</dbReference>
<organism evidence="7">
    <name type="scientific">Anisakis simplex</name>
    <name type="common">Herring worm</name>
    <dbReference type="NCBI Taxonomy" id="6269"/>
    <lineage>
        <taxon>Eukaryota</taxon>
        <taxon>Metazoa</taxon>
        <taxon>Ecdysozoa</taxon>
        <taxon>Nematoda</taxon>
        <taxon>Chromadorea</taxon>
        <taxon>Rhabditida</taxon>
        <taxon>Spirurina</taxon>
        <taxon>Ascaridomorpha</taxon>
        <taxon>Ascaridoidea</taxon>
        <taxon>Anisakidae</taxon>
        <taxon>Anisakis</taxon>
        <taxon>Anisakis simplex complex</taxon>
    </lineage>
</organism>
<dbReference type="OrthoDB" id="10037288at2759"/>
<dbReference type="PANTHER" id="PTHR24637:SF334">
    <property type="entry name" value="NEMATODE CUTICLE COLLAGEN N-TERMINAL DOMAIN-CONTAINING PROTEIN"/>
    <property type="match status" value="1"/>
</dbReference>
<keyword evidence="3" id="KW-0472">Membrane</keyword>
<feature type="compositionally biased region" description="Pro residues" evidence="2">
    <location>
        <begin position="174"/>
        <end position="188"/>
    </location>
</feature>
<accession>A0A0M3JXF0</accession>
<dbReference type="AlphaFoldDB" id="A0A0M3JXF0"/>
<dbReference type="InterPro" id="IPR002486">
    <property type="entry name" value="Col_cuticle_N"/>
</dbReference>
<reference evidence="7" key="1">
    <citation type="submission" date="2017-02" db="UniProtKB">
        <authorList>
            <consortium name="WormBaseParasite"/>
        </authorList>
    </citation>
    <scope>IDENTIFICATION</scope>
</reference>
<keyword evidence="1" id="KW-0677">Repeat</keyword>
<feature type="compositionally biased region" description="Low complexity" evidence="2">
    <location>
        <begin position="109"/>
        <end position="121"/>
    </location>
</feature>
<dbReference type="PANTHER" id="PTHR24637">
    <property type="entry name" value="COLLAGEN"/>
    <property type="match status" value="1"/>
</dbReference>
<keyword evidence="3" id="KW-0812">Transmembrane</keyword>
<dbReference type="SMART" id="SM01088">
    <property type="entry name" value="Col_cuticle_N"/>
    <property type="match status" value="1"/>
</dbReference>
<dbReference type="Pfam" id="PF01391">
    <property type="entry name" value="Collagen"/>
    <property type="match status" value="2"/>
</dbReference>
<feature type="transmembrane region" description="Helical" evidence="3">
    <location>
        <begin position="6"/>
        <end position="31"/>
    </location>
</feature>
<feature type="domain" description="Nematode cuticle collagen N-terminal" evidence="4">
    <location>
        <begin position="8"/>
        <end position="60"/>
    </location>
</feature>
<evidence type="ECO:0000259" key="4">
    <source>
        <dbReference type="SMART" id="SM01088"/>
    </source>
</evidence>
<dbReference type="EMBL" id="UYRR01031196">
    <property type="protein sequence ID" value="VDK47471.1"/>
    <property type="molecule type" value="Genomic_DNA"/>
</dbReference>
<dbReference type="WBParaSite" id="ASIM_0001302201-mRNA-1">
    <property type="protein sequence ID" value="ASIM_0001302201-mRNA-1"/>
    <property type="gene ID" value="ASIM_0001302201"/>
</dbReference>
<evidence type="ECO:0000256" key="2">
    <source>
        <dbReference type="SAM" id="MobiDB-lite"/>
    </source>
</evidence>
<gene>
    <name evidence="5" type="ORF">ASIM_LOCUS12488</name>
</gene>
<feature type="region of interest" description="Disordered" evidence="2">
    <location>
        <begin position="326"/>
        <end position="355"/>
    </location>
</feature>
<dbReference type="Pfam" id="PF01484">
    <property type="entry name" value="Col_cuticle_N"/>
    <property type="match status" value="1"/>
</dbReference>
<dbReference type="GO" id="GO:0042302">
    <property type="term" value="F:structural constituent of cuticle"/>
    <property type="evidence" value="ECO:0007669"/>
    <property type="project" value="InterPro"/>
</dbReference>
<evidence type="ECO:0000313" key="6">
    <source>
        <dbReference type="Proteomes" id="UP000267096"/>
    </source>
</evidence>
<evidence type="ECO:0000313" key="7">
    <source>
        <dbReference type="WBParaSite" id="ASIM_0001302201-mRNA-1"/>
    </source>
</evidence>
<feature type="compositionally biased region" description="Low complexity" evidence="2">
    <location>
        <begin position="189"/>
        <end position="198"/>
    </location>
</feature>
<keyword evidence="3" id="KW-1133">Transmembrane helix</keyword>
<dbReference type="Proteomes" id="UP000267096">
    <property type="component" value="Unassembled WGS sequence"/>
</dbReference>
<reference evidence="5 6" key="2">
    <citation type="submission" date="2018-11" db="EMBL/GenBank/DDBJ databases">
        <authorList>
            <consortium name="Pathogen Informatics"/>
        </authorList>
    </citation>
    <scope>NUCLEOTIDE SEQUENCE [LARGE SCALE GENOMIC DNA]</scope>
</reference>
<evidence type="ECO:0000256" key="3">
    <source>
        <dbReference type="SAM" id="Phobius"/>
    </source>
</evidence>
<keyword evidence="6" id="KW-1185">Reference proteome</keyword>